<evidence type="ECO:0008006" key="2">
    <source>
        <dbReference type="Google" id="ProtNLM"/>
    </source>
</evidence>
<organism evidence="1">
    <name type="scientific">Candidatus Kentrum sp. FM</name>
    <dbReference type="NCBI Taxonomy" id="2126340"/>
    <lineage>
        <taxon>Bacteria</taxon>
        <taxon>Pseudomonadati</taxon>
        <taxon>Pseudomonadota</taxon>
        <taxon>Gammaproteobacteria</taxon>
        <taxon>Candidatus Kentrum</taxon>
    </lineage>
</organism>
<protein>
    <recommendedName>
        <fullName evidence="2">Fibronectin type-III domain-containing protein</fullName>
    </recommendedName>
</protein>
<reference evidence="1" key="1">
    <citation type="submission" date="2019-02" db="EMBL/GenBank/DDBJ databases">
        <authorList>
            <person name="Gruber-Vodicka R. H."/>
            <person name="Seah K. B. B."/>
        </authorList>
    </citation>
    <scope>NUCLEOTIDE SEQUENCE</scope>
    <source>
        <strain evidence="1">BECK_BZ164</strain>
    </source>
</reference>
<dbReference type="EMBL" id="CAADFL010000456">
    <property type="protein sequence ID" value="VFK17033.1"/>
    <property type="molecule type" value="Genomic_DNA"/>
</dbReference>
<name>A0A450WJ22_9GAMM</name>
<proteinExistence type="predicted"/>
<dbReference type="AlphaFoldDB" id="A0A450WJ22"/>
<gene>
    <name evidence="1" type="ORF">BECKFM1743B_GA0114221_104561</name>
</gene>
<evidence type="ECO:0000313" key="1">
    <source>
        <dbReference type="EMBL" id="VFK17033.1"/>
    </source>
</evidence>
<sequence>MEYRVVAVNKAGEGQGSNTVAAVL</sequence>
<accession>A0A450WJ22</accession>